<dbReference type="SUPFAM" id="SSF47413">
    <property type="entry name" value="lambda repressor-like DNA-binding domains"/>
    <property type="match status" value="1"/>
</dbReference>
<dbReference type="SMART" id="SM00530">
    <property type="entry name" value="HTH_XRE"/>
    <property type="match status" value="1"/>
</dbReference>
<proteinExistence type="predicted"/>
<dbReference type="CDD" id="cd00093">
    <property type="entry name" value="HTH_XRE"/>
    <property type="match status" value="1"/>
</dbReference>
<dbReference type="Gene3D" id="1.10.260.40">
    <property type="entry name" value="lambda repressor-like DNA-binding domains"/>
    <property type="match status" value="1"/>
</dbReference>
<organism evidence="2 3">
    <name type="scientific">Turicibacter faecis</name>
    <dbReference type="NCBI Taxonomy" id="2963365"/>
    <lineage>
        <taxon>Bacteria</taxon>
        <taxon>Bacillati</taxon>
        <taxon>Bacillota</taxon>
        <taxon>Erysipelotrichia</taxon>
        <taxon>Erysipelotrichales</taxon>
        <taxon>Turicibacteraceae</taxon>
        <taxon>Turicibacter</taxon>
    </lineage>
</organism>
<evidence type="ECO:0000313" key="2">
    <source>
        <dbReference type="EMBL" id="BEH90462.1"/>
    </source>
</evidence>
<evidence type="ECO:0000313" key="3">
    <source>
        <dbReference type="Proteomes" id="UP001432099"/>
    </source>
</evidence>
<dbReference type="PROSITE" id="PS50943">
    <property type="entry name" value="HTH_CROC1"/>
    <property type="match status" value="1"/>
</dbReference>
<dbReference type="Pfam" id="PF01381">
    <property type="entry name" value="HTH_3"/>
    <property type="match status" value="1"/>
</dbReference>
<dbReference type="RefSeq" id="WP_161832269.1">
    <property type="nucleotide sequence ID" value="NZ_AP028127.1"/>
</dbReference>
<sequence>MDITLLKEYMELRGLTLEQFAHALGVKKSYICSRIKYPERLSNQDILAMADLLNLRPYEITNVFFPEEAIFSLSHLKKTSFF</sequence>
<evidence type="ECO:0000259" key="1">
    <source>
        <dbReference type="PROSITE" id="PS50943"/>
    </source>
</evidence>
<protein>
    <recommendedName>
        <fullName evidence="1">HTH cro/C1-type domain-containing protein</fullName>
    </recommendedName>
</protein>
<dbReference type="Proteomes" id="UP001432099">
    <property type="component" value="Chromosome"/>
</dbReference>
<accession>A0ABN6ZGF2</accession>
<gene>
    <name evidence="2" type="ORF">T23_05640</name>
</gene>
<keyword evidence="3" id="KW-1185">Reference proteome</keyword>
<dbReference type="InterPro" id="IPR010982">
    <property type="entry name" value="Lambda_DNA-bd_dom_sf"/>
</dbReference>
<dbReference type="EMBL" id="AP028127">
    <property type="protein sequence ID" value="BEH90462.1"/>
    <property type="molecule type" value="Genomic_DNA"/>
</dbReference>
<reference evidence="2" key="1">
    <citation type="journal article" date="2024" name="Int. J. Syst. Evol. Microbiol.">
        <title>Turicibacter faecis sp. nov., isolated from faeces of heart failure mouse model.</title>
        <authorList>
            <person name="Imamura Y."/>
            <person name="Motooka D."/>
            <person name="Nakajima Y."/>
            <person name="Ito S."/>
            <person name="Kitakaze M."/>
            <person name="Iida T."/>
            <person name="Nakamura S."/>
        </authorList>
    </citation>
    <scope>NUCLEOTIDE SEQUENCE</scope>
    <source>
        <strain evidence="2">TC023</strain>
    </source>
</reference>
<dbReference type="InterPro" id="IPR001387">
    <property type="entry name" value="Cro/C1-type_HTH"/>
</dbReference>
<feature type="domain" description="HTH cro/C1-type" evidence="1">
    <location>
        <begin position="6"/>
        <end position="60"/>
    </location>
</feature>
<name>A0ABN6ZGF2_9FIRM</name>